<evidence type="ECO:0000259" key="1">
    <source>
        <dbReference type="Pfam" id="PF18899"/>
    </source>
</evidence>
<comment type="caution">
    <text evidence="2">The sequence shown here is derived from an EMBL/GenBank/DDBJ whole genome shotgun (WGS) entry which is preliminary data.</text>
</comment>
<protein>
    <recommendedName>
        <fullName evidence="1">DUF5655 domain-containing protein</fullName>
    </recommendedName>
</protein>
<proteinExistence type="predicted"/>
<evidence type="ECO:0000313" key="3">
    <source>
        <dbReference type="Proteomes" id="UP000280726"/>
    </source>
</evidence>
<dbReference type="EMBL" id="RKRA01000001">
    <property type="protein sequence ID" value="RPF26679.1"/>
    <property type="molecule type" value="Genomic_DNA"/>
</dbReference>
<dbReference type="RefSeq" id="WP_123915613.1">
    <property type="nucleotide sequence ID" value="NZ_RKRA01000001.1"/>
</dbReference>
<name>A0A3N4Z013_9MICO</name>
<dbReference type="InterPro" id="IPR043714">
    <property type="entry name" value="DUF5655"/>
</dbReference>
<reference evidence="2 3" key="1">
    <citation type="submission" date="2018-11" db="EMBL/GenBank/DDBJ databases">
        <title>Sequencing the genomes of 1000 actinobacteria strains.</title>
        <authorList>
            <person name="Klenk H.-P."/>
        </authorList>
    </citation>
    <scope>NUCLEOTIDE SEQUENCE [LARGE SCALE GENOMIC DNA]</scope>
    <source>
        <strain evidence="2 3">DSM 14418</strain>
    </source>
</reference>
<feature type="domain" description="DUF5655" evidence="1">
    <location>
        <begin position="17"/>
        <end position="125"/>
    </location>
</feature>
<dbReference type="AlphaFoldDB" id="A0A3N4Z013"/>
<dbReference type="Pfam" id="PF18899">
    <property type="entry name" value="DUF5655"/>
    <property type="match status" value="1"/>
</dbReference>
<dbReference type="Proteomes" id="UP000280726">
    <property type="component" value="Unassembled WGS sequence"/>
</dbReference>
<evidence type="ECO:0000313" key="2">
    <source>
        <dbReference type="EMBL" id="RPF26679.1"/>
    </source>
</evidence>
<dbReference type="OrthoDB" id="4871934at2"/>
<gene>
    <name evidence="2" type="ORF">EDD32_1127</name>
</gene>
<organism evidence="2 3">
    <name type="scientific">Georgenia muralis</name>
    <dbReference type="NCBI Taxonomy" id="154117"/>
    <lineage>
        <taxon>Bacteria</taxon>
        <taxon>Bacillati</taxon>
        <taxon>Actinomycetota</taxon>
        <taxon>Actinomycetes</taxon>
        <taxon>Micrococcales</taxon>
        <taxon>Bogoriellaceae</taxon>
        <taxon>Georgenia</taxon>
    </lineage>
</organism>
<sequence>MSHGSPGVPADPRTPEEFFAGSATGQAIHDAVAAVVAGLGPHEVRVSRSQVAFRRRRGFAYLWRPERYLRSDVPAVLSVALPEPWDSPRFKESVRLAHLWMHHLEVLSAAEIDDEVRGWLRAAYDAAG</sequence>
<accession>A0A3N4Z013</accession>
<keyword evidence="3" id="KW-1185">Reference proteome</keyword>